<dbReference type="GO" id="GO:0005829">
    <property type="term" value="C:cytosol"/>
    <property type="evidence" value="ECO:0007669"/>
    <property type="project" value="TreeGrafter"/>
</dbReference>
<sequence>MESLSLQEALEVLENNASFKPNVEILPLLEAQNRFLASTQICQKSLPSFNSAAMDGFAFNHTNKGELKIKETLFAGDKKEIILQNGECVKIMTGAKIPKGADSLTPFEEIEGGFSNKDSIFVKEEGKIWNNIRQEGEEITKGETLLKEGEELDENALMLLATQGISYVDVYEKLKIGVFASGDELKEPWETSSPHQIHNSNATMIISTLKSFHFSAHYGGILKDNKETIAKVLQSPYDIIITSGGASKGEADFMREILQNNATLLIPSLKIRPGKPIMVAKMQNKFIIALPGNPLAGAVLLRFLILPFLRKLSGARAHFLQSIPIKICEEFSLKNRMDAMLGIANHEGFKLTQKGKYGSSCTLPLHLSNALGIFSENFTLGKAGEEIQALPFKLIWGDKKCNFIN</sequence>
<dbReference type="GO" id="GO:0006777">
    <property type="term" value="P:Mo-molybdopterin cofactor biosynthetic process"/>
    <property type="evidence" value="ECO:0007669"/>
    <property type="project" value="UniProtKB-UniRule"/>
</dbReference>
<dbReference type="EMBL" id="NBIU01000010">
    <property type="protein sequence ID" value="PZT48241.1"/>
    <property type="molecule type" value="Genomic_DNA"/>
</dbReference>
<evidence type="ECO:0000256" key="2">
    <source>
        <dbReference type="ARBA" id="ARBA00005046"/>
    </source>
</evidence>
<evidence type="ECO:0000256" key="1">
    <source>
        <dbReference type="ARBA" id="ARBA00002901"/>
    </source>
</evidence>
<keyword evidence="6 8" id="KW-0808">Transferase</keyword>
<dbReference type="InterPro" id="IPR005110">
    <property type="entry name" value="MoeA_linker/N"/>
</dbReference>
<dbReference type="Gene3D" id="2.40.340.10">
    <property type="entry name" value="MoeA, C-terminal, domain IV"/>
    <property type="match status" value="1"/>
</dbReference>
<dbReference type="EC" id="2.10.1.1" evidence="6"/>
<dbReference type="Proteomes" id="UP000249746">
    <property type="component" value="Unassembled WGS sequence"/>
</dbReference>
<name>A0A2W6MWE8_9HELI</name>
<evidence type="ECO:0000313" key="8">
    <source>
        <dbReference type="EMBL" id="PZT48241.1"/>
    </source>
</evidence>
<comment type="pathway">
    <text evidence="2 6">Cofactor biosynthesis; molybdopterin biosynthesis.</text>
</comment>
<dbReference type="Pfam" id="PF03453">
    <property type="entry name" value="MoeA_N"/>
    <property type="match status" value="1"/>
</dbReference>
<dbReference type="AlphaFoldDB" id="A0A2W6MWE8"/>
<evidence type="ECO:0000256" key="3">
    <source>
        <dbReference type="ARBA" id="ARBA00010763"/>
    </source>
</evidence>
<keyword evidence="9" id="KW-1185">Reference proteome</keyword>
<dbReference type="InterPro" id="IPR038987">
    <property type="entry name" value="MoeA-like"/>
</dbReference>
<proteinExistence type="inferred from homology"/>
<comment type="catalytic activity">
    <reaction evidence="5">
        <text>adenylyl-molybdopterin + molybdate = Mo-molybdopterin + AMP + H(+)</text>
        <dbReference type="Rhea" id="RHEA:35047"/>
        <dbReference type="ChEBI" id="CHEBI:15378"/>
        <dbReference type="ChEBI" id="CHEBI:36264"/>
        <dbReference type="ChEBI" id="CHEBI:62727"/>
        <dbReference type="ChEBI" id="CHEBI:71302"/>
        <dbReference type="ChEBI" id="CHEBI:456215"/>
        <dbReference type="EC" id="2.10.1.1"/>
    </reaction>
</comment>
<evidence type="ECO:0000259" key="7">
    <source>
        <dbReference type="SMART" id="SM00852"/>
    </source>
</evidence>
<feature type="domain" description="MoaB/Mog" evidence="7">
    <location>
        <begin position="177"/>
        <end position="311"/>
    </location>
</feature>
<dbReference type="PANTHER" id="PTHR10192">
    <property type="entry name" value="MOLYBDOPTERIN BIOSYNTHESIS PROTEIN"/>
    <property type="match status" value="1"/>
</dbReference>
<protein>
    <recommendedName>
        <fullName evidence="6">Molybdopterin molybdenumtransferase</fullName>
        <ecNumber evidence="6">2.10.1.1</ecNumber>
    </recommendedName>
</protein>
<dbReference type="InterPro" id="IPR036425">
    <property type="entry name" value="MoaB/Mog-like_dom_sf"/>
</dbReference>
<evidence type="ECO:0000256" key="5">
    <source>
        <dbReference type="ARBA" id="ARBA00047317"/>
    </source>
</evidence>
<dbReference type="RefSeq" id="WP_111229671.1">
    <property type="nucleotide sequence ID" value="NZ_NBIU01000010.1"/>
</dbReference>
<dbReference type="InterPro" id="IPR001453">
    <property type="entry name" value="MoaB/Mog_dom"/>
</dbReference>
<gene>
    <name evidence="8" type="ORF">B6S12_04755</name>
</gene>
<dbReference type="CDD" id="cd00887">
    <property type="entry name" value="MoeA"/>
    <property type="match status" value="1"/>
</dbReference>
<comment type="caution">
    <text evidence="8">The sequence shown here is derived from an EMBL/GenBank/DDBJ whole genome shotgun (WGS) entry which is preliminary data.</text>
</comment>
<dbReference type="Pfam" id="PF00994">
    <property type="entry name" value="MoCF_biosynth"/>
    <property type="match status" value="1"/>
</dbReference>
<keyword evidence="4 6" id="KW-0501">Molybdenum cofactor biosynthesis</keyword>
<evidence type="ECO:0000313" key="9">
    <source>
        <dbReference type="Proteomes" id="UP000249746"/>
    </source>
</evidence>
<dbReference type="InterPro" id="IPR008284">
    <property type="entry name" value="MoCF_biosynth_CS"/>
</dbReference>
<evidence type="ECO:0000256" key="4">
    <source>
        <dbReference type="ARBA" id="ARBA00023150"/>
    </source>
</evidence>
<dbReference type="Gene3D" id="2.170.190.11">
    <property type="entry name" value="Molybdopterin biosynthesis moea protein, domain 3"/>
    <property type="match status" value="1"/>
</dbReference>
<reference evidence="8 9" key="1">
    <citation type="submission" date="2017-03" db="EMBL/GenBank/DDBJ databases">
        <title>Genomic and clinical evidence uncovers the enterohepatic species Helicobacter valdiviensis as a potential human intestinal pathogen.</title>
        <authorList>
            <person name="Fresia P."/>
            <person name="Jara R."/>
            <person name="Sierra R."/>
            <person name="Ferres I."/>
            <person name="Greif G."/>
            <person name="Iraola G."/>
            <person name="Collado L."/>
        </authorList>
    </citation>
    <scope>NUCLEOTIDE SEQUENCE [LARGE SCALE GENOMIC DNA]</scope>
    <source>
        <strain evidence="8 9">WBE14</strain>
    </source>
</reference>
<comment type="cofactor">
    <cofactor evidence="6">
        <name>Mg(2+)</name>
        <dbReference type="ChEBI" id="CHEBI:18420"/>
    </cofactor>
</comment>
<dbReference type="SMART" id="SM00852">
    <property type="entry name" value="MoCF_biosynth"/>
    <property type="match status" value="1"/>
</dbReference>
<organism evidence="8 9">
    <name type="scientific">Helicobacter valdiviensis</name>
    <dbReference type="NCBI Taxonomy" id="1458358"/>
    <lineage>
        <taxon>Bacteria</taxon>
        <taxon>Pseudomonadati</taxon>
        <taxon>Campylobacterota</taxon>
        <taxon>Epsilonproteobacteria</taxon>
        <taxon>Campylobacterales</taxon>
        <taxon>Helicobacteraceae</taxon>
        <taxon>Helicobacter</taxon>
    </lineage>
</organism>
<keyword evidence="6" id="KW-0460">Magnesium</keyword>
<dbReference type="PANTHER" id="PTHR10192:SF5">
    <property type="entry name" value="GEPHYRIN"/>
    <property type="match status" value="1"/>
</dbReference>
<dbReference type="GO" id="GO:0061599">
    <property type="term" value="F:molybdopterin molybdotransferase activity"/>
    <property type="evidence" value="ECO:0007669"/>
    <property type="project" value="UniProtKB-UniRule"/>
</dbReference>
<dbReference type="NCBIfam" id="TIGR00177">
    <property type="entry name" value="molyb_syn"/>
    <property type="match status" value="1"/>
</dbReference>
<dbReference type="UniPathway" id="UPA00344"/>
<dbReference type="PROSITE" id="PS01079">
    <property type="entry name" value="MOCF_BIOSYNTHESIS_2"/>
    <property type="match status" value="1"/>
</dbReference>
<comment type="function">
    <text evidence="1 6">Catalyzes the insertion of molybdate into adenylated molybdopterin with the concomitant release of AMP.</text>
</comment>
<dbReference type="Gene3D" id="3.90.105.10">
    <property type="entry name" value="Molybdopterin biosynthesis moea protein, domain 2"/>
    <property type="match status" value="1"/>
</dbReference>
<dbReference type="InterPro" id="IPR036688">
    <property type="entry name" value="MoeA_C_domain_IV_sf"/>
</dbReference>
<dbReference type="GO" id="GO:0046872">
    <property type="term" value="F:metal ion binding"/>
    <property type="evidence" value="ECO:0007669"/>
    <property type="project" value="UniProtKB-UniRule"/>
</dbReference>
<comment type="similarity">
    <text evidence="3 6">Belongs to the MoeA family.</text>
</comment>
<keyword evidence="6" id="KW-0479">Metal-binding</keyword>
<dbReference type="Gene3D" id="3.40.980.10">
    <property type="entry name" value="MoaB/Mog-like domain"/>
    <property type="match status" value="1"/>
</dbReference>
<dbReference type="SUPFAM" id="SSF53218">
    <property type="entry name" value="Molybdenum cofactor biosynthesis proteins"/>
    <property type="match status" value="1"/>
</dbReference>
<dbReference type="OrthoDB" id="9804758at2"/>
<keyword evidence="6" id="KW-0500">Molybdenum</keyword>
<dbReference type="SUPFAM" id="SSF63882">
    <property type="entry name" value="MoeA N-terminal region -like"/>
    <property type="match status" value="1"/>
</dbReference>
<evidence type="ECO:0000256" key="6">
    <source>
        <dbReference type="RuleBase" id="RU365090"/>
    </source>
</evidence>
<accession>A0A2W6MWE8</accession>
<dbReference type="InterPro" id="IPR036135">
    <property type="entry name" value="MoeA_linker/N_sf"/>
</dbReference>